<dbReference type="Proteomes" id="UP001549313">
    <property type="component" value="Unassembled WGS sequence"/>
</dbReference>
<reference evidence="9 10" key="1">
    <citation type="submission" date="2024-06" db="EMBL/GenBank/DDBJ databases">
        <title>Sorghum-associated microbial communities from plants grown in Nebraska, USA.</title>
        <authorList>
            <person name="Schachtman D."/>
        </authorList>
    </citation>
    <scope>NUCLEOTIDE SEQUENCE [LARGE SCALE GENOMIC DNA]</scope>
    <source>
        <strain evidence="9 10">2814</strain>
    </source>
</reference>
<dbReference type="NCBIfam" id="TIGR01395">
    <property type="entry name" value="FlgC"/>
    <property type="match status" value="1"/>
</dbReference>
<dbReference type="InterPro" id="IPR006299">
    <property type="entry name" value="FlgC"/>
</dbReference>
<sequence>MPDPINNRPVTPRNTAMAVASSALKAQQSRMRIIAENIANAESTANVAGGQPYRRQTPVFQARNVDGATGVVLAEVRPDQSDFRMEYDPSHPAANAQGYVQRPNVDTLVEAMDMREAQRAYEANLNVIETARNMESRTLDIIKK</sequence>
<comment type="caution">
    <text evidence="9">The sequence shown here is derived from an EMBL/GenBank/DDBJ whole genome shotgun (WGS) entry which is preliminary data.</text>
</comment>
<dbReference type="InterPro" id="IPR010930">
    <property type="entry name" value="Flg_bb/hook_C_dom"/>
</dbReference>
<keyword evidence="10" id="KW-1185">Reference proteome</keyword>
<evidence type="ECO:0000313" key="10">
    <source>
        <dbReference type="Proteomes" id="UP001549313"/>
    </source>
</evidence>
<dbReference type="Pfam" id="PF00460">
    <property type="entry name" value="Flg_bb_rod"/>
    <property type="match status" value="1"/>
</dbReference>
<comment type="similarity">
    <text evidence="2">Belongs to the flagella basal body rod proteins family.</text>
</comment>
<evidence type="ECO:0000256" key="6">
    <source>
        <dbReference type="RuleBase" id="RU362062"/>
    </source>
</evidence>
<proteinExistence type="inferred from homology"/>
<accession>A0ABV2REU4</accession>
<evidence type="ECO:0000256" key="1">
    <source>
        <dbReference type="ARBA" id="ARBA00004117"/>
    </source>
</evidence>
<dbReference type="PANTHER" id="PTHR30435">
    <property type="entry name" value="FLAGELLAR PROTEIN"/>
    <property type="match status" value="1"/>
</dbReference>
<comment type="subunit">
    <text evidence="5 6">The basal body constitutes a major portion of the flagellar organelle and consists of four rings (L,P,S, and M) mounted on a central rod. The rod consists of about 26 subunits of FlgG in the distal portion, and FlgB, FlgC and FlgF are thought to build up the proximal portion of the rod with about 6 subunits each.</text>
</comment>
<dbReference type="InterPro" id="IPR019776">
    <property type="entry name" value="Flagellar_basal_body_rod_CS"/>
</dbReference>
<dbReference type="PROSITE" id="PS00588">
    <property type="entry name" value="FLAGELLA_BB_ROD"/>
    <property type="match status" value="1"/>
</dbReference>
<dbReference type="InterPro" id="IPR001444">
    <property type="entry name" value="Flag_bb_rod_N"/>
</dbReference>
<evidence type="ECO:0000259" key="8">
    <source>
        <dbReference type="Pfam" id="PF06429"/>
    </source>
</evidence>
<gene>
    <name evidence="9" type="ORF">ABIE19_003045</name>
</gene>
<feature type="domain" description="Flagellar basal-body/hook protein C-terminal" evidence="8">
    <location>
        <begin position="96"/>
        <end position="140"/>
    </location>
</feature>
<evidence type="ECO:0000259" key="7">
    <source>
        <dbReference type="Pfam" id="PF00460"/>
    </source>
</evidence>
<evidence type="ECO:0000256" key="4">
    <source>
        <dbReference type="ARBA" id="ARBA00023143"/>
    </source>
</evidence>
<comment type="subcellular location">
    <subcellularLocation>
        <location evidence="1 6">Bacterial flagellum basal body</location>
    </subcellularLocation>
</comment>
<dbReference type="PANTHER" id="PTHR30435:SF2">
    <property type="entry name" value="FLAGELLAR BASAL-BODY ROD PROTEIN FLGC"/>
    <property type="match status" value="1"/>
</dbReference>
<protein>
    <recommendedName>
        <fullName evidence="3 6">Flagellar basal-body rod protein FlgC</fullName>
    </recommendedName>
</protein>
<evidence type="ECO:0000313" key="9">
    <source>
        <dbReference type="EMBL" id="MET4685096.1"/>
    </source>
</evidence>
<evidence type="ECO:0000256" key="5">
    <source>
        <dbReference type="ARBA" id="ARBA00025933"/>
    </source>
</evidence>
<organism evidence="9 10">
    <name type="scientific">Brevundimonas faecalis</name>
    <dbReference type="NCBI Taxonomy" id="947378"/>
    <lineage>
        <taxon>Bacteria</taxon>
        <taxon>Pseudomonadati</taxon>
        <taxon>Pseudomonadota</taxon>
        <taxon>Alphaproteobacteria</taxon>
        <taxon>Caulobacterales</taxon>
        <taxon>Caulobacteraceae</taxon>
        <taxon>Brevundimonas</taxon>
    </lineage>
</organism>
<keyword evidence="4 6" id="KW-0975">Bacterial flagellum</keyword>
<dbReference type="EMBL" id="JBEPTF010000004">
    <property type="protein sequence ID" value="MET4685096.1"/>
    <property type="molecule type" value="Genomic_DNA"/>
</dbReference>
<feature type="domain" description="Flagellar basal body rod protein N-terminal" evidence="7">
    <location>
        <begin position="17"/>
        <end position="44"/>
    </location>
</feature>
<dbReference type="Pfam" id="PF06429">
    <property type="entry name" value="Flg_bbr_C"/>
    <property type="match status" value="1"/>
</dbReference>
<keyword evidence="9" id="KW-0282">Flagellum</keyword>
<keyword evidence="9" id="KW-0966">Cell projection</keyword>
<keyword evidence="9" id="KW-0969">Cilium</keyword>
<evidence type="ECO:0000256" key="2">
    <source>
        <dbReference type="ARBA" id="ARBA00009677"/>
    </source>
</evidence>
<evidence type="ECO:0000256" key="3">
    <source>
        <dbReference type="ARBA" id="ARBA00017941"/>
    </source>
</evidence>
<dbReference type="RefSeq" id="WP_354090052.1">
    <property type="nucleotide sequence ID" value="NZ_JBEPTF010000004.1"/>
</dbReference>
<name>A0ABV2REU4_9CAUL</name>